<accession>A0ABR5KSL9</accession>
<evidence type="ECO:0000313" key="1">
    <source>
        <dbReference type="EMBL" id="KPC17550.1"/>
    </source>
</evidence>
<organism evidence="1 2">
    <name type="scientific">Pseudomonas amygdali pv. lachrymans</name>
    <name type="common">Pseudomonas syringae pv. lachrymans</name>
    <dbReference type="NCBI Taxonomy" id="53707"/>
    <lineage>
        <taxon>Bacteria</taxon>
        <taxon>Pseudomonadati</taxon>
        <taxon>Pseudomonadota</taxon>
        <taxon>Gammaproteobacteria</taxon>
        <taxon>Pseudomonadales</taxon>
        <taxon>Pseudomonadaceae</taxon>
        <taxon>Pseudomonas</taxon>
        <taxon>Pseudomonas amygdali</taxon>
    </lineage>
</organism>
<evidence type="ECO:0000313" key="2">
    <source>
        <dbReference type="Proteomes" id="UP000037943"/>
    </source>
</evidence>
<name>A0ABR5KSL9_PSEAV</name>
<dbReference type="EMBL" id="LGLK01000057">
    <property type="protein sequence ID" value="KPC17550.1"/>
    <property type="molecule type" value="Genomic_DNA"/>
</dbReference>
<reference evidence="1 2" key="1">
    <citation type="submission" date="2015-10" db="EMBL/GenBank/DDBJ databases">
        <title>Comparative genomics and high-throughput reverse genetic screens identify a new phytobacterial MAMP and an Arabidopsis receptor required for immune elicitation.</title>
        <authorList>
            <person name="Mott G.A."/>
            <person name="Thakur S."/>
            <person name="Wang P.W."/>
            <person name="Desveaux D."/>
            <person name="Guttman D.S."/>
        </authorList>
    </citation>
    <scope>NUCLEOTIDE SEQUENCE [LARGE SCALE GENOMIC DNA]</scope>
    <source>
        <strain evidence="1 2">107</strain>
    </source>
</reference>
<dbReference type="Proteomes" id="UP000037943">
    <property type="component" value="Unassembled WGS sequence"/>
</dbReference>
<comment type="caution">
    <text evidence="1">The sequence shown here is derived from an EMBL/GenBank/DDBJ whole genome shotgun (WGS) entry which is preliminary data.</text>
</comment>
<sequence>MTSADEPMHPAISEIKSYLQTKNPAADPAASIADLLVLSDAKAHCKPVFIPPELYRRLVNELRAELIQDEVTCIEDLLELPILNDWISEGMGLAHSFCLGQEPLKRLGGAQVEVSSANDKFGDSMLEEMWRYLDWKPKSLPEDSVRGILSEEGLIIELSGVVTGLAKLSLARCFARSCPSILESRNWHHFEKAHHGHERRKANLSSGVALTWLPILSFDNFGADAYRSSNNYANNHGAKKQYASPMQLLINKVREPGDTDLLDEFVEEVCEGWSHYDLNMGLRRALDSNTFWRSSLNTESNIRAMERYWSVRALRSLEGHEFEASWTVCLAAALYSGNLPRNRSSDLAGRQECLAEIIDRNPEMVAIFEYFNQHAGWMNIYAETPQTDGPWTDEAFLVFLSDAARREWFDGVSKHASEELIRSFKRNSNSFYSSQQVSDYFKTMHPEYVTMLCDKMLEKLSFGRMSREYPTAGTLLAEMATHDLRRPERRLDAIDLVNSVRSDKWKLFLVQHLGVSPSGVKLTARQRDAVFAGNLGI</sequence>
<keyword evidence="2" id="KW-1185">Reference proteome</keyword>
<proteinExistence type="predicted"/>
<protein>
    <submittedName>
        <fullName evidence="1">Uncharacterized protein</fullName>
    </submittedName>
</protein>
<gene>
    <name evidence="1" type="ORF">AC499_0752</name>
</gene>